<reference evidence="1" key="1">
    <citation type="submission" date="2020-11" db="EMBL/GenBank/DDBJ databases">
        <authorList>
            <consortium name="DOE Joint Genome Institute"/>
            <person name="Ahrendt S."/>
            <person name="Riley R."/>
            <person name="Andreopoulos W."/>
            <person name="Labutti K."/>
            <person name="Pangilinan J."/>
            <person name="Ruiz-Duenas F.J."/>
            <person name="Barrasa J.M."/>
            <person name="Sanchez-Garcia M."/>
            <person name="Camarero S."/>
            <person name="Miyauchi S."/>
            <person name="Serrano A."/>
            <person name="Linde D."/>
            <person name="Babiker R."/>
            <person name="Drula E."/>
            <person name="Ayuso-Fernandez I."/>
            <person name="Pacheco R."/>
            <person name="Padilla G."/>
            <person name="Ferreira P."/>
            <person name="Barriuso J."/>
            <person name="Kellner H."/>
            <person name="Castanera R."/>
            <person name="Alfaro M."/>
            <person name="Ramirez L."/>
            <person name="Pisabarro A.G."/>
            <person name="Kuo A."/>
            <person name="Tritt A."/>
            <person name="Lipzen A."/>
            <person name="He G."/>
            <person name="Yan M."/>
            <person name="Ng V."/>
            <person name="Cullen D."/>
            <person name="Martin F."/>
            <person name="Rosso M.-N."/>
            <person name="Henrissat B."/>
            <person name="Hibbett D."/>
            <person name="Martinez A.T."/>
            <person name="Grigoriev I.V."/>
        </authorList>
    </citation>
    <scope>NUCLEOTIDE SEQUENCE</scope>
    <source>
        <strain evidence="1">ATCC 90797</strain>
    </source>
</reference>
<sequence length="130" mass="14976">PAWLTGAITRLETMLGEDWQEAIDTWISLERDQSAISKVHGRFSTAKRPLQVACWFSYGRVYSSDPEISDNKEYEMALLSWWQHLQPEWHHSTGKLPLAIYSPPQDGDWSCLDISGCNGLLLVMMSFAWW</sequence>
<name>A0A9P6D302_PLEER</name>
<organism evidence="1 2">
    <name type="scientific">Pleurotus eryngii</name>
    <name type="common">Boletus of the steppes</name>
    <dbReference type="NCBI Taxonomy" id="5323"/>
    <lineage>
        <taxon>Eukaryota</taxon>
        <taxon>Fungi</taxon>
        <taxon>Dikarya</taxon>
        <taxon>Basidiomycota</taxon>
        <taxon>Agaricomycotina</taxon>
        <taxon>Agaricomycetes</taxon>
        <taxon>Agaricomycetidae</taxon>
        <taxon>Agaricales</taxon>
        <taxon>Pleurotineae</taxon>
        <taxon>Pleurotaceae</taxon>
        <taxon>Pleurotus</taxon>
    </lineage>
</organism>
<accession>A0A9P6D302</accession>
<dbReference type="OrthoDB" id="3066350at2759"/>
<evidence type="ECO:0000313" key="1">
    <source>
        <dbReference type="EMBL" id="KAF9489127.1"/>
    </source>
</evidence>
<feature type="non-terminal residue" evidence="1">
    <location>
        <position position="130"/>
    </location>
</feature>
<proteinExistence type="predicted"/>
<dbReference type="EMBL" id="MU154682">
    <property type="protein sequence ID" value="KAF9489127.1"/>
    <property type="molecule type" value="Genomic_DNA"/>
</dbReference>
<gene>
    <name evidence="1" type="ORF">BDN71DRAFT_1347889</name>
</gene>
<dbReference type="Proteomes" id="UP000807025">
    <property type="component" value="Unassembled WGS sequence"/>
</dbReference>
<keyword evidence="2" id="KW-1185">Reference proteome</keyword>
<dbReference type="AlphaFoldDB" id="A0A9P6D302"/>
<protein>
    <submittedName>
        <fullName evidence="1">Uncharacterized protein</fullName>
    </submittedName>
</protein>
<comment type="caution">
    <text evidence="1">The sequence shown here is derived from an EMBL/GenBank/DDBJ whole genome shotgun (WGS) entry which is preliminary data.</text>
</comment>
<evidence type="ECO:0000313" key="2">
    <source>
        <dbReference type="Proteomes" id="UP000807025"/>
    </source>
</evidence>
<feature type="non-terminal residue" evidence="1">
    <location>
        <position position="1"/>
    </location>
</feature>